<gene>
    <name evidence="2" type="ORF">E0H73_26970</name>
</gene>
<dbReference type="AlphaFoldDB" id="A0A4R0KCG8"/>
<evidence type="ECO:0000259" key="1">
    <source>
        <dbReference type="Pfam" id="PF01909"/>
    </source>
</evidence>
<dbReference type="InterPro" id="IPR043519">
    <property type="entry name" value="NT_sf"/>
</dbReference>
<protein>
    <recommendedName>
        <fullName evidence="1">Polymerase nucleotidyl transferase domain-containing protein</fullName>
    </recommendedName>
</protein>
<dbReference type="InterPro" id="IPR002934">
    <property type="entry name" value="Polymerase_NTP_transf_dom"/>
</dbReference>
<reference evidence="2 3" key="1">
    <citation type="submission" date="2019-02" db="EMBL/GenBank/DDBJ databases">
        <title>Kribbella capetownensis sp. nov. and Kribbella speibonae sp. nov., isolated from soil.</title>
        <authorList>
            <person name="Curtis S.M."/>
            <person name="Norton I."/>
            <person name="Everest G.J."/>
            <person name="Meyers P.R."/>
        </authorList>
    </citation>
    <scope>NUCLEOTIDE SEQUENCE [LARGE SCALE GENOMIC DNA]</scope>
    <source>
        <strain evidence="2 3">NRRL B-24813</strain>
    </source>
</reference>
<feature type="domain" description="Polymerase nucleotidyl transferase" evidence="1">
    <location>
        <begin position="23"/>
        <end position="54"/>
    </location>
</feature>
<dbReference type="SUPFAM" id="SSF81301">
    <property type="entry name" value="Nucleotidyltransferase"/>
    <property type="match status" value="1"/>
</dbReference>
<accession>A0A4R0KCG8</accession>
<evidence type="ECO:0000313" key="2">
    <source>
        <dbReference type="EMBL" id="TCC57993.1"/>
    </source>
</evidence>
<dbReference type="RefSeq" id="WP_131361369.1">
    <property type="nucleotide sequence ID" value="NZ_SJKB01000009.1"/>
</dbReference>
<keyword evidence="3" id="KW-1185">Reference proteome</keyword>
<proteinExistence type="predicted"/>
<name>A0A4R0KCG8_9ACTN</name>
<dbReference type="OrthoDB" id="7375008at2"/>
<dbReference type="EMBL" id="SJKB01000009">
    <property type="protein sequence ID" value="TCC57993.1"/>
    <property type="molecule type" value="Genomic_DNA"/>
</dbReference>
<dbReference type="Pfam" id="PF01909">
    <property type="entry name" value="NTP_transf_2"/>
    <property type="match status" value="1"/>
</dbReference>
<dbReference type="Proteomes" id="UP000291144">
    <property type="component" value="Unassembled WGS sequence"/>
</dbReference>
<evidence type="ECO:0000313" key="3">
    <source>
        <dbReference type="Proteomes" id="UP000291144"/>
    </source>
</evidence>
<organism evidence="2 3">
    <name type="scientific">Kribbella pittospori</name>
    <dbReference type="NCBI Taxonomy" id="722689"/>
    <lineage>
        <taxon>Bacteria</taxon>
        <taxon>Bacillati</taxon>
        <taxon>Actinomycetota</taxon>
        <taxon>Actinomycetes</taxon>
        <taxon>Propionibacteriales</taxon>
        <taxon>Kribbellaceae</taxon>
        <taxon>Kribbella</taxon>
    </lineage>
</organism>
<comment type="caution">
    <text evidence="2">The sequence shown here is derived from an EMBL/GenBank/DDBJ whole genome shotgun (WGS) entry which is preliminary data.</text>
</comment>
<sequence length="274" mass="30137">MTTGDEQQQAVIKRAGTELPADERILAVYLVGSYGTGQADRFSDVDVHCVVTDESVGWFEDNWLEPMTTLAGPTVWADRIPGLVGGLGITPDWLHVDLVIHPLGSFDRMQYDGVRVLFDRDGTLFPDGDIPAKEGRPGTPYWPTGPVHLYFYFLGNLVTVLGRDERIVGNQGVGAVRDQLINLMLAERGVRRTGGAKRLNALLSDEQRAALEAIPPAGSDPAEIIAANQYICRQFIERGTALAKVTGEDWPTEFVDATLAHLRNHFGVEFYSSR</sequence>
<dbReference type="Gene3D" id="3.30.460.10">
    <property type="entry name" value="Beta Polymerase, domain 2"/>
    <property type="match status" value="1"/>
</dbReference>
<dbReference type="CDD" id="cd05403">
    <property type="entry name" value="NT_KNTase_like"/>
    <property type="match status" value="1"/>
</dbReference>